<organism evidence="2 3">
    <name type="scientific">Eschrichtius robustus</name>
    <name type="common">California gray whale</name>
    <name type="synonym">Eschrichtius gibbosus</name>
    <dbReference type="NCBI Taxonomy" id="9764"/>
    <lineage>
        <taxon>Eukaryota</taxon>
        <taxon>Metazoa</taxon>
        <taxon>Chordata</taxon>
        <taxon>Craniata</taxon>
        <taxon>Vertebrata</taxon>
        <taxon>Euteleostomi</taxon>
        <taxon>Mammalia</taxon>
        <taxon>Eutheria</taxon>
        <taxon>Laurasiatheria</taxon>
        <taxon>Artiodactyla</taxon>
        <taxon>Whippomorpha</taxon>
        <taxon>Cetacea</taxon>
        <taxon>Mysticeti</taxon>
        <taxon>Eschrichtiidae</taxon>
        <taxon>Eschrichtius</taxon>
    </lineage>
</organism>
<feature type="compositionally biased region" description="Polar residues" evidence="1">
    <location>
        <begin position="151"/>
        <end position="172"/>
    </location>
</feature>
<dbReference type="GO" id="GO:0005102">
    <property type="term" value="F:signaling receptor binding"/>
    <property type="evidence" value="ECO:0007669"/>
    <property type="project" value="TreeGrafter"/>
</dbReference>
<dbReference type="GO" id="GO:0098957">
    <property type="term" value="P:anterograde axonal transport of mitochondrion"/>
    <property type="evidence" value="ECO:0007669"/>
    <property type="project" value="TreeGrafter"/>
</dbReference>
<dbReference type="Proteomes" id="UP001159641">
    <property type="component" value="Unassembled WGS sequence"/>
</dbReference>
<reference evidence="2 3" key="1">
    <citation type="submission" date="2022-11" db="EMBL/GenBank/DDBJ databases">
        <title>Whole genome sequence of Eschrichtius robustus ER-17-0199.</title>
        <authorList>
            <person name="Bruniche-Olsen A."/>
            <person name="Black A.N."/>
            <person name="Fields C.J."/>
            <person name="Walden K."/>
            <person name="Dewoody J.A."/>
        </authorList>
    </citation>
    <scope>NUCLEOTIDE SEQUENCE [LARGE SCALE GENOMIC DNA]</scope>
    <source>
        <strain evidence="2">ER-17-0199</strain>
        <tissue evidence="2">Blubber</tissue>
    </source>
</reference>
<proteinExistence type="predicted"/>
<gene>
    <name evidence="2" type="ORF">J1605_023329</name>
</gene>
<evidence type="ECO:0000313" key="2">
    <source>
        <dbReference type="EMBL" id="KAJ8786897.1"/>
    </source>
</evidence>
<dbReference type="GO" id="GO:1904115">
    <property type="term" value="C:axon cytoplasm"/>
    <property type="evidence" value="ECO:0007669"/>
    <property type="project" value="GOC"/>
</dbReference>
<feature type="region of interest" description="Disordered" evidence="1">
    <location>
        <begin position="138"/>
        <end position="191"/>
    </location>
</feature>
<sequence length="191" mass="20870">MSAEHFVPAEELGATEEALPAEEGVTEEAELVSGQAEAWEEVELELDEATRMNVVTSALEASGLGPSHLDVKYVLQQLANWQDAHYRQQLRQKILQKGSPTRQQWQQQAKTNMGGGIVEEQLGVPTQDFWRLEEERANHPPRAWEEEGPSGATQAIGTKASASKGHSWTSPLGESEGFAVSQQPAEAPQTA</sequence>
<name>A0AB34H625_ESCRO</name>
<dbReference type="GO" id="GO:0006605">
    <property type="term" value="P:protein targeting"/>
    <property type="evidence" value="ECO:0007669"/>
    <property type="project" value="TreeGrafter"/>
</dbReference>
<evidence type="ECO:0000313" key="3">
    <source>
        <dbReference type="Proteomes" id="UP001159641"/>
    </source>
</evidence>
<dbReference type="GO" id="GO:0005739">
    <property type="term" value="C:mitochondrion"/>
    <property type="evidence" value="ECO:0007669"/>
    <property type="project" value="TreeGrafter"/>
</dbReference>
<dbReference type="GO" id="GO:0031410">
    <property type="term" value="C:cytoplasmic vesicle"/>
    <property type="evidence" value="ECO:0007669"/>
    <property type="project" value="TreeGrafter"/>
</dbReference>
<dbReference type="AlphaFoldDB" id="A0AB34H625"/>
<dbReference type="EMBL" id="JAIQCJ010001902">
    <property type="protein sequence ID" value="KAJ8786897.1"/>
    <property type="molecule type" value="Genomic_DNA"/>
</dbReference>
<dbReference type="GO" id="GO:0048311">
    <property type="term" value="P:mitochondrion distribution"/>
    <property type="evidence" value="ECO:0007669"/>
    <property type="project" value="TreeGrafter"/>
</dbReference>
<feature type="compositionally biased region" description="Polar residues" evidence="1">
    <location>
        <begin position="180"/>
        <end position="191"/>
    </location>
</feature>
<protein>
    <submittedName>
        <fullName evidence="2">Uncharacterized protein</fullName>
    </submittedName>
</protein>
<dbReference type="GO" id="GO:0048011">
    <property type="term" value="P:neurotrophin TRK receptor signaling pathway"/>
    <property type="evidence" value="ECO:0007669"/>
    <property type="project" value="TreeGrafter"/>
</dbReference>
<dbReference type="InterPro" id="IPR051946">
    <property type="entry name" value="Intracell_Traff-Reg"/>
</dbReference>
<dbReference type="PANTHER" id="PTHR15751">
    <property type="entry name" value="TRAFFICKING KINESIN-BINDING PROTEIN"/>
    <property type="match status" value="1"/>
</dbReference>
<dbReference type="GO" id="GO:0047496">
    <property type="term" value="P:vesicle transport along microtubule"/>
    <property type="evidence" value="ECO:0007669"/>
    <property type="project" value="TreeGrafter"/>
</dbReference>
<keyword evidence="3" id="KW-1185">Reference proteome</keyword>
<dbReference type="PANTHER" id="PTHR15751:SF14">
    <property type="entry name" value="HUNTINGTIN-ASSOCIATED PROTEIN 1"/>
    <property type="match status" value="1"/>
</dbReference>
<dbReference type="GO" id="GO:0030425">
    <property type="term" value="C:dendrite"/>
    <property type="evidence" value="ECO:0007669"/>
    <property type="project" value="TreeGrafter"/>
</dbReference>
<comment type="caution">
    <text evidence="2">The sequence shown here is derived from an EMBL/GenBank/DDBJ whole genome shotgun (WGS) entry which is preliminary data.</text>
</comment>
<evidence type="ECO:0000256" key="1">
    <source>
        <dbReference type="SAM" id="MobiDB-lite"/>
    </source>
</evidence>
<dbReference type="GO" id="GO:0017022">
    <property type="term" value="F:myosin binding"/>
    <property type="evidence" value="ECO:0007669"/>
    <property type="project" value="TreeGrafter"/>
</dbReference>
<dbReference type="GO" id="GO:0022008">
    <property type="term" value="P:neurogenesis"/>
    <property type="evidence" value="ECO:0007669"/>
    <property type="project" value="TreeGrafter"/>
</dbReference>
<accession>A0AB34H625</accession>